<keyword evidence="5 9" id="KW-1133">Transmembrane helix</keyword>
<keyword evidence="3" id="KW-1003">Cell membrane</keyword>
<evidence type="ECO:0000256" key="2">
    <source>
        <dbReference type="ARBA" id="ARBA00008685"/>
    </source>
</evidence>
<keyword evidence="7 11" id="KW-0675">Receptor</keyword>
<protein>
    <submittedName>
        <fullName evidence="11">Ionotropic receptor 41a</fullName>
    </submittedName>
</protein>
<dbReference type="InterPro" id="IPR052192">
    <property type="entry name" value="Insect_Ionotropic_Sensory_Rcpt"/>
</dbReference>
<evidence type="ECO:0000256" key="4">
    <source>
        <dbReference type="ARBA" id="ARBA00022692"/>
    </source>
</evidence>
<dbReference type="GO" id="GO:0050906">
    <property type="term" value="P:detection of stimulus involved in sensory perception"/>
    <property type="evidence" value="ECO:0007669"/>
    <property type="project" value="UniProtKB-ARBA"/>
</dbReference>
<dbReference type="GO" id="GO:0015276">
    <property type="term" value="F:ligand-gated monoatomic ion channel activity"/>
    <property type="evidence" value="ECO:0007669"/>
    <property type="project" value="InterPro"/>
</dbReference>
<evidence type="ECO:0000256" key="8">
    <source>
        <dbReference type="ARBA" id="ARBA00023180"/>
    </source>
</evidence>
<dbReference type="PANTHER" id="PTHR42643">
    <property type="entry name" value="IONOTROPIC RECEPTOR 20A-RELATED"/>
    <property type="match status" value="1"/>
</dbReference>
<organism evidence="11">
    <name type="scientific">Bradysia odoriphaga</name>
    <dbReference type="NCBI Taxonomy" id="1564500"/>
    <lineage>
        <taxon>Eukaryota</taxon>
        <taxon>Metazoa</taxon>
        <taxon>Ecdysozoa</taxon>
        <taxon>Arthropoda</taxon>
        <taxon>Hexapoda</taxon>
        <taxon>Insecta</taxon>
        <taxon>Pterygota</taxon>
        <taxon>Neoptera</taxon>
        <taxon>Endopterygota</taxon>
        <taxon>Diptera</taxon>
        <taxon>Nematocera</taxon>
        <taxon>Sciaroidea</taxon>
        <taxon>Sciaridae</taxon>
        <taxon>Bradysia</taxon>
    </lineage>
</organism>
<keyword evidence="6 9" id="KW-0472">Membrane</keyword>
<evidence type="ECO:0000313" key="11">
    <source>
        <dbReference type="EMBL" id="QGW45449.1"/>
    </source>
</evidence>
<sequence length="652" mass="73775">MESAILSGSGSLEQLLTHIILKYFIQLYCVCVVSNTLDANHMIEINFNWIHEGEKYPQMIWLKYDAQESNQSNVDDLIRMSIDSGCQAFIASPNTVIDFLDAFENVRFTSKNRYHLVHVVALPTSTDKSAEYIQEILNHPSVQDIPNILIISPSVRKNETAGDFEGRFYDLITSTFVSRYNSQDRRLLDTFDTLNERFVDNANLFPEKFSDLEGRPVRLAMLSYNPNSLWEKVPAGFGNANLVGSDEEKNMITDGTETTMITSFCDVYNCTSTIFPADGVGDWGTIEDNYTGDGVLGAVVERRADIGVGAFYLWHHEFLFLDFSMPISRSGVSCVCPKPSRRSGWFLPVEPFSIAMWNAELITFVGIFVAITIIKGLFNNVASQLDIGLYFTETVGIIMLQSININSNRMPEVILRTITLLACVLIASAYGGGLASIMTVPQFEPPIDSTHQMVLKNIEWGITDGGDAWVYDLLDATEPDLIRMVELFVTMPYKELEARIKTRDYCFVLERLRYGHYAVSDYINEESLNNLRLMRYDIYWGHCVAMFYKTWPFKSVFDLHVLHVIESGIQKFWELGAILRHSNAKVQLGISISSDREKPEPVNLSLDHVSGAFAIFGIGCTCAVVAFIIESIYYRNRKRKIFAKHMNTQSAV</sequence>
<dbReference type="EMBL" id="MK249035">
    <property type="protein sequence ID" value="QGW45449.1"/>
    <property type="molecule type" value="mRNA"/>
</dbReference>
<proteinExistence type="evidence at transcript level"/>
<evidence type="ECO:0000259" key="10">
    <source>
        <dbReference type="Pfam" id="PF00060"/>
    </source>
</evidence>
<comment type="similarity">
    <text evidence="2">Belongs to the glutamate-gated ion channel (TC 1.A.10.1) family.</text>
</comment>
<dbReference type="PANTHER" id="PTHR42643:SF40">
    <property type="entry name" value="IONOTROPIC RECEPTOR 41A-RELATED"/>
    <property type="match status" value="1"/>
</dbReference>
<evidence type="ECO:0000256" key="6">
    <source>
        <dbReference type="ARBA" id="ARBA00023136"/>
    </source>
</evidence>
<feature type="domain" description="Ionotropic glutamate receptor C-terminal" evidence="10">
    <location>
        <begin position="355"/>
        <end position="620"/>
    </location>
</feature>
<comment type="subcellular location">
    <subcellularLocation>
        <location evidence="1">Cell membrane</location>
        <topology evidence="1">Multi-pass membrane protein</topology>
    </subcellularLocation>
</comment>
<evidence type="ECO:0000256" key="5">
    <source>
        <dbReference type="ARBA" id="ARBA00022989"/>
    </source>
</evidence>
<dbReference type="GO" id="GO:0005886">
    <property type="term" value="C:plasma membrane"/>
    <property type="evidence" value="ECO:0007669"/>
    <property type="project" value="UniProtKB-SubCell"/>
</dbReference>
<dbReference type="Gene3D" id="3.40.190.10">
    <property type="entry name" value="Periplasmic binding protein-like II"/>
    <property type="match status" value="1"/>
</dbReference>
<evidence type="ECO:0000256" key="9">
    <source>
        <dbReference type="SAM" id="Phobius"/>
    </source>
</evidence>
<dbReference type="AlphaFoldDB" id="A0A6B9C9U3"/>
<feature type="transmembrane region" description="Helical" evidence="9">
    <location>
        <begin position="361"/>
        <end position="381"/>
    </location>
</feature>
<reference evidence="11" key="1">
    <citation type="submission" date="2018-11" db="EMBL/GenBank/DDBJ databases">
        <authorList>
            <person name="Zhao Y."/>
            <person name="Mu W."/>
            <person name="Zhou C."/>
        </authorList>
    </citation>
    <scope>NUCLEOTIDE SEQUENCE</scope>
</reference>
<evidence type="ECO:0000256" key="1">
    <source>
        <dbReference type="ARBA" id="ARBA00004651"/>
    </source>
</evidence>
<feature type="transmembrane region" description="Helical" evidence="9">
    <location>
        <begin position="611"/>
        <end position="634"/>
    </location>
</feature>
<evidence type="ECO:0000256" key="3">
    <source>
        <dbReference type="ARBA" id="ARBA00022475"/>
    </source>
</evidence>
<feature type="transmembrane region" description="Helical" evidence="9">
    <location>
        <begin position="418"/>
        <end position="440"/>
    </location>
</feature>
<dbReference type="InterPro" id="IPR001320">
    <property type="entry name" value="Iontro_rcpt_C"/>
</dbReference>
<keyword evidence="4 9" id="KW-0812">Transmembrane</keyword>
<evidence type="ECO:0000256" key="7">
    <source>
        <dbReference type="ARBA" id="ARBA00023170"/>
    </source>
</evidence>
<dbReference type="SUPFAM" id="SSF53850">
    <property type="entry name" value="Periplasmic binding protein-like II"/>
    <property type="match status" value="1"/>
</dbReference>
<dbReference type="Gene3D" id="1.10.287.70">
    <property type="match status" value="1"/>
</dbReference>
<keyword evidence="8" id="KW-0325">Glycoprotein</keyword>
<name>A0A6B9C9U3_9DIPT</name>
<accession>A0A6B9C9U3</accession>
<dbReference type="Pfam" id="PF00060">
    <property type="entry name" value="Lig_chan"/>
    <property type="match status" value="1"/>
</dbReference>